<dbReference type="AlphaFoldDB" id="A0A559IZT6"/>
<keyword evidence="8" id="KW-0547">Nucleotide-binding</keyword>
<sequence>MEGNRFIIKPGIRRSVVLHYFIVVFLTMLILQIIFSVFVRSYYYDTISNYLESHATNSMKYYKNYTSILADDNSERWLPELHSYFNVENAEVQILDKEGKVLITSSNFPVIEKVQTSDFLAAANNANAKIERWIGKVPETGETVMSVSAPLIANGNVSYVLRMTTSLEAANSKIMSIIMLSILISIAVLLIIFLISVGLADSIVKPINEITIVSAQMAKGKFQVRAKEGYKYELGDLARTLNYMAKEIVKSNQLKNDFISSISHELRTPLTGIKGWSETLLLGNMHQVDEETKLGLNIISKETDRLIGLVEELLDFSKLQQNRLQLNWQPLSLYKLLQETLFQVRMKAEQKQISLTLNDDVTNSDSDEQLNGDANRLKQVFLNLVDNAIKFSPENSRIEVRLRRTHTHYEVRIIDSGIGISKEHLTKVMDKFYQVNPEHGGTGLGLAITDEIVKVHGGEMSIISEQGRGTTVIVDLPLDYVPPARVADEED</sequence>
<evidence type="ECO:0000256" key="10">
    <source>
        <dbReference type="ARBA" id="ARBA00022840"/>
    </source>
</evidence>
<dbReference type="SUPFAM" id="SSF158472">
    <property type="entry name" value="HAMP domain-like"/>
    <property type="match status" value="1"/>
</dbReference>
<dbReference type="Gene3D" id="3.30.565.10">
    <property type="entry name" value="Histidine kinase-like ATPase, C-terminal domain"/>
    <property type="match status" value="1"/>
</dbReference>
<dbReference type="PANTHER" id="PTHR45528:SF1">
    <property type="entry name" value="SENSOR HISTIDINE KINASE CPXA"/>
    <property type="match status" value="1"/>
</dbReference>
<keyword evidence="13 14" id="KW-0472">Membrane</keyword>
<keyword evidence="5" id="KW-0597">Phosphoprotein</keyword>
<dbReference type="SMART" id="SM00304">
    <property type="entry name" value="HAMP"/>
    <property type="match status" value="1"/>
</dbReference>
<dbReference type="PRINTS" id="PR00344">
    <property type="entry name" value="BCTRLSENSOR"/>
</dbReference>
<dbReference type="RefSeq" id="WP_144989312.1">
    <property type="nucleotide sequence ID" value="NZ_VNJK01000001.1"/>
</dbReference>
<dbReference type="CDD" id="cd00075">
    <property type="entry name" value="HATPase"/>
    <property type="match status" value="1"/>
</dbReference>
<keyword evidence="12" id="KW-0902">Two-component regulatory system</keyword>
<gene>
    <name evidence="17" type="ORF">FPZ44_08705</name>
</gene>
<dbReference type="GO" id="GO:0000155">
    <property type="term" value="F:phosphorelay sensor kinase activity"/>
    <property type="evidence" value="ECO:0007669"/>
    <property type="project" value="InterPro"/>
</dbReference>
<comment type="caution">
    <text evidence="17">The sequence shown here is derived from an EMBL/GenBank/DDBJ whole genome shotgun (WGS) entry which is preliminary data.</text>
</comment>
<dbReference type="PROSITE" id="PS50885">
    <property type="entry name" value="HAMP"/>
    <property type="match status" value="1"/>
</dbReference>
<dbReference type="SMART" id="SM00387">
    <property type="entry name" value="HATPase_c"/>
    <property type="match status" value="1"/>
</dbReference>
<evidence type="ECO:0000256" key="3">
    <source>
        <dbReference type="ARBA" id="ARBA00012438"/>
    </source>
</evidence>
<evidence type="ECO:0000256" key="6">
    <source>
        <dbReference type="ARBA" id="ARBA00022679"/>
    </source>
</evidence>
<evidence type="ECO:0000256" key="2">
    <source>
        <dbReference type="ARBA" id="ARBA00004651"/>
    </source>
</evidence>
<feature type="domain" description="HAMP" evidence="16">
    <location>
        <begin position="201"/>
        <end position="253"/>
    </location>
</feature>
<dbReference type="CDD" id="cd06225">
    <property type="entry name" value="HAMP"/>
    <property type="match status" value="1"/>
</dbReference>
<dbReference type="Proteomes" id="UP000318102">
    <property type="component" value="Unassembled WGS sequence"/>
</dbReference>
<dbReference type="PROSITE" id="PS50109">
    <property type="entry name" value="HIS_KIN"/>
    <property type="match status" value="1"/>
</dbReference>
<dbReference type="SUPFAM" id="SSF55874">
    <property type="entry name" value="ATPase domain of HSP90 chaperone/DNA topoisomerase II/histidine kinase"/>
    <property type="match status" value="1"/>
</dbReference>
<dbReference type="GO" id="GO:0005886">
    <property type="term" value="C:plasma membrane"/>
    <property type="evidence" value="ECO:0007669"/>
    <property type="project" value="UniProtKB-SubCell"/>
</dbReference>
<evidence type="ECO:0000256" key="4">
    <source>
        <dbReference type="ARBA" id="ARBA00022475"/>
    </source>
</evidence>
<feature type="domain" description="Histidine kinase" evidence="15">
    <location>
        <begin position="261"/>
        <end position="480"/>
    </location>
</feature>
<dbReference type="InterPro" id="IPR036890">
    <property type="entry name" value="HATPase_C_sf"/>
</dbReference>
<evidence type="ECO:0000256" key="14">
    <source>
        <dbReference type="SAM" id="Phobius"/>
    </source>
</evidence>
<dbReference type="InterPro" id="IPR036097">
    <property type="entry name" value="HisK_dim/P_sf"/>
</dbReference>
<evidence type="ECO:0000256" key="1">
    <source>
        <dbReference type="ARBA" id="ARBA00000085"/>
    </source>
</evidence>
<evidence type="ECO:0000256" key="8">
    <source>
        <dbReference type="ARBA" id="ARBA00022741"/>
    </source>
</evidence>
<dbReference type="InterPro" id="IPR004358">
    <property type="entry name" value="Sig_transdc_His_kin-like_C"/>
</dbReference>
<comment type="catalytic activity">
    <reaction evidence="1">
        <text>ATP + protein L-histidine = ADP + protein N-phospho-L-histidine.</text>
        <dbReference type="EC" id="2.7.13.3"/>
    </reaction>
</comment>
<dbReference type="InterPro" id="IPR050398">
    <property type="entry name" value="HssS/ArlS-like"/>
</dbReference>
<feature type="transmembrane region" description="Helical" evidence="14">
    <location>
        <begin position="20"/>
        <end position="39"/>
    </location>
</feature>
<dbReference type="Pfam" id="PF02518">
    <property type="entry name" value="HATPase_c"/>
    <property type="match status" value="1"/>
</dbReference>
<keyword evidence="4" id="KW-1003">Cell membrane</keyword>
<evidence type="ECO:0000256" key="11">
    <source>
        <dbReference type="ARBA" id="ARBA00022989"/>
    </source>
</evidence>
<dbReference type="FunFam" id="1.10.287.130:FF:000001">
    <property type="entry name" value="Two-component sensor histidine kinase"/>
    <property type="match status" value="1"/>
</dbReference>
<dbReference type="InterPro" id="IPR005467">
    <property type="entry name" value="His_kinase_dom"/>
</dbReference>
<dbReference type="FunFam" id="3.30.565.10:FF:000006">
    <property type="entry name" value="Sensor histidine kinase WalK"/>
    <property type="match status" value="1"/>
</dbReference>
<evidence type="ECO:0000259" key="15">
    <source>
        <dbReference type="PROSITE" id="PS50109"/>
    </source>
</evidence>
<proteinExistence type="predicted"/>
<dbReference type="Pfam" id="PF00672">
    <property type="entry name" value="HAMP"/>
    <property type="match status" value="1"/>
</dbReference>
<evidence type="ECO:0000313" key="18">
    <source>
        <dbReference type="Proteomes" id="UP000318102"/>
    </source>
</evidence>
<dbReference type="InterPro" id="IPR003661">
    <property type="entry name" value="HisK_dim/P_dom"/>
</dbReference>
<keyword evidence="18" id="KW-1185">Reference proteome</keyword>
<dbReference type="SUPFAM" id="SSF47384">
    <property type="entry name" value="Homodimeric domain of signal transducing histidine kinase"/>
    <property type="match status" value="1"/>
</dbReference>
<keyword evidence="9 17" id="KW-0418">Kinase</keyword>
<evidence type="ECO:0000313" key="17">
    <source>
        <dbReference type="EMBL" id="TVX93131.1"/>
    </source>
</evidence>
<protein>
    <recommendedName>
        <fullName evidence="3">histidine kinase</fullName>
        <ecNumber evidence="3">2.7.13.3</ecNumber>
    </recommendedName>
</protein>
<keyword evidence="7 14" id="KW-0812">Transmembrane</keyword>
<keyword evidence="6" id="KW-0808">Transferase</keyword>
<keyword evidence="11 14" id="KW-1133">Transmembrane helix</keyword>
<dbReference type="Gene3D" id="1.10.287.130">
    <property type="match status" value="1"/>
</dbReference>
<evidence type="ECO:0000256" key="9">
    <source>
        <dbReference type="ARBA" id="ARBA00022777"/>
    </source>
</evidence>
<dbReference type="InterPro" id="IPR003594">
    <property type="entry name" value="HATPase_dom"/>
</dbReference>
<dbReference type="EC" id="2.7.13.3" evidence="3"/>
<dbReference type="SMART" id="SM00388">
    <property type="entry name" value="HisKA"/>
    <property type="match status" value="1"/>
</dbReference>
<accession>A0A559IZT6</accession>
<dbReference type="OrthoDB" id="2359336at2"/>
<keyword evidence="10" id="KW-0067">ATP-binding</keyword>
<dbReference type="PANTHER" id="PTHR45528">
    <property type="entry name" value="SENSOR HISTIDINE KINASE CPXA"/>
    <property type="match status" value="1"/>
</dbReference>
<dbReference type="InterPro" id="IPR003660">
    <property type="entry name" value="HAMP_dom"/>
</dbReference>
<evidence type="ECO:0000256" key="7">
    <source>
        <dbReference type="ARBA" id="ARBA00022692"/>
    </source>
</evidence>
<dbReference type="CDD" id="cd00082">
    <property type="entry name" value="HisKA"/>
    <property type="match status" value="1"/>
</dbReference>
<reference evidence="17 18" key="1">
    <citation type="submission" date="2019-07" db="EMBL/GenBank/DDBJ databases">
        <authorList>
            <person name="Kim J."/>
        </authorList>
    </citation>
    <scope>NUCLEOTIDE SEQUENCE [LARGE SCALE GENOMIC DNA]</scope>
    <source>
        <strain evidence="17 18">N4</strain>
    </source>
</reference>
<dbReference type="GO" id="GO:0005524">
    <property type="term" value="F:ATP binding"/>
    <property type="evidence" value="ECO:0007669"/>
    <property type="project" value="UniProtKB-KW"/>
</dbReference>
<evidence type="ECO:0000256" key="12">
    <source>
        <dbReference type="ARBA" id="ARBA00023012"/>
    </source>
</evidence>
<evidence type="ECO:0000259" key="16">
    <source>
        <dbReference type="PROSITE" id="PS50885"/>
    </source>
</evidence>
<evidence type="ECO:0000256" key="5">
    <source>
        <dbReference type="ARBA" id="ARBA00022553"/>
    </source>
</evidence>
<feature type="transmembrane region" description="Helical" evidence="14">
    <location>
        <begin position="177"/>
        <end position="200"/>
    </location>
</feature>
<organism evidence="17 18">
    <name type="scientific">Paenibacillus agilis</name>
    <dbReference type="NCBI Taxonomy" id="3020863"/>
    <lineage>
        <taxon>Bacteria</taxon>
        <taxon>Bacillati</taxon>
        <taxon>Bacillota</taxon>
        <taxon>Bacilli</taxon>
        <taxon>Bacillales</taxon>
        <taxon>Paenibacillaceae</taxon>
        <taxon>Paenibacillus</taxon>
    </lineage>
</organism>
<comment type="subcellular location">
    <subcellularLocation>
        <location evidence="2">Cell membrane</location>
        <topology evidence="2">Multi-pass membrane protein</topology>
    </subcellularLocation>
</comment>
<name>A0A559IZT6_9BACL</name>
<dbReference type="Pfam" id="PF00512">
    <property type="entry name" value="HisKA"/>
    <property type="match status" value="1"/>
</dbReference>
<dbReference type="EMBL" id="VNJK01000001">
    <property type="protein sequence ID" value="TVX93131.1"/>
    <property type="molecule type" value="Genomic_DNA"/>
</dbReference>
<dbReference type="Gene3D" id="3.30.450.20">
    <property type="entry name" value="PAS domain"/>
    <property type="match status" value="1"/>
</dbReference>
<evidence type="ECO:0000256" key="13">
    <source>
        <dbReference type="ARBA" id="ARBA00023136"/>
    </source>
</evidence>
<dbReference type="Gene3D" id="1.10.8.500">
    <property type="entry name" value="HAMP domain in histidine kinase"/>
    <property type="match status" value="1"/>
</dbReference>